<dbReference type="OrthoDB" id="9811177at2"/>
<evidence type="ECO:0000259" key="1">
    <source>
        <dbReference type="Pfam" id="PF01863"/>
    </source>
</evidence>
<protein>
    <submittedName>
        <fullName evidence="2">Peptidase</fullName>
    </submittedName>
</protein>
<dbReference type="InterPro" id="IPR053136">
    <property type="entry name" value="UTP_pyrophosphatase-like"/>
</dbReference>
<dbReference type="PANTHER" id="PTHR30399">
    <property type="entry name" value="UNCHARACTERIZED PROTEIN YGJP"/>
    <property type="match status" value="1"/>
</dbReference>
<dbReference type="EMBL" id="CP018335">
    <property type="protein sequence ID" value="APM40019.1"/>
    <property type="molecule type" value="Genomic_DNA"/>
</dbReference>
<dbReference type="AlphaFoldDB" id="A0A1L5FAJ3"/>
<organism evidence="2 3">
    <name type="scientific">Clostridium kluyveri</name>
    <dbReference type="NCBI Taxonomy" id="1534"/>
    <lineage>
        <taxon>Bacteria</taxon>
        <taxon>Bacillati</taxon>
        <taxon>Bacillota</taxon>
        <taxon>Clostridia</taxon>
        <taxon>Eubacteriales</taxon>
        <taxon>Clostridiaceae</taxon>
        <taxon>Clostridium</taxon>
    </lineage>
</organism>
<dbReference type="InterPro" id="IPR002725">
    <property type="entry name" value="YgjP-like_metallopeptidase"/>
</dbReference>
<sequence length="247" mass="29734">METTHQVLSLSYTVVRKNKKNISIKIDEKGKVIINAPYHISYESIEEVVKNKMPWILKNVNIVKERMECVKFRDIKQGKKILWLGKYLNLERYIVDTRKWYIRIFKNNFVIYGSKTLLEDEESIRDIIYKFYREKAKLIFKHKVDVYSKKLNVCPRNITVRCQKTLWGSCYSNGNINLNCRLLMAPIEIIEYIIVHELCHLVYMNHSKDYWKLVECEIPDYVNRREWLKNNGYMLVFPMRFKGGIYI</sequence>
<evidence type="ECO:0000313" key="2">
    <source>
        <dbReference type="EMBL" id="APM40019.1"/>
    </source>
</evidence>
<dbReference type="Pfam" id="PF01863">
    <property type="entry name" value="YgjP-like"/>
    <property type="match status" value="1"/>
</dbReference>
<dbReference type="RefSeq" id="WP_073539629.1">
    <property type="nucleotide sequence ID" value="NZ_CP018335.1"/>
</dbReference>
<dbReference type="Gene3D" id="3.30.2010.10">
    <property type="entry name" value="Metalloproteases ('zincins'), catalytic domain"/>
    <property type="match status" value="1"/>
</dbReference>
<proteinExistence type="predicted"/>
<feature type="domain" description="YgjP-like metallopeptidase" evidence="1">
    <location>
        <begin position="20"/>
        <end position="231"/>
    </location>
</feature>
<gene>
    <name evidence="2" type="ORF">BS101_15375</name>
</gene>
<dbReference type="Proteomes" id="UP000184604">
    <property type="component" value="Chromosome"/>
</dbReference>
<accession>A0A1L5FAJ3</accession>
<dbReference type="PANTHER" id="PTHR30399:SF1">
    <property type="entry name" value="UTP PYROPHOSPHATASE"/>
    <property type="match status" value="1"/>
</dbReference>
<name>A0A1L5FAJ3_CLOKL</name>
<reference evidence="2 3" key="1">
    <citation type="submission" date="2016-12" db="EMBL/GenBank/DDBJ databases">
        <title>Complete genome sequence of Clostridium kluyveri JZZ isolated from the pit mud of a Chinese flavor liquor-making factory.</title>
        <authorList>
            <person name="Wang Y."/>
        </authorList>
    </citation>
    <scope>NUCLEOTIDE SEQUENCE [LARGE SCALE GENOMIC DNA]</scope>
    <source>
        <strain evidence="2 3">JZZ</strain>
    </source>
</reference>
<evidence type="ECO:0000313" key="3">
    <source>
        <dbReference type="Proteomes" id="UP000184604"/>
    </source>
</evidence>
<dbReference type="CDD" id="cd07344">
    <property type="entry name" value="M48_yhfN_like"/>
    <property type="match status" value="1"/>
</dbReference>